<reference evidence="2 5" key="3">
    <citation type="submission" date="2018-03" db="EMBL/GenBank/DDBJ databases">
        <title>Genomic Encyclopedia of Archaeal and Bacterial Type Strains, Phase II (KMG-II): from individual species to whole genera.</title>
        <authorList>
            <person name="Goeker M."/>
        </authorList>
    </citation>
    <scope>NUCLEOTIDE SEQUENCE [LARGE SCALE GENOMIC DNA]</scope>
    <source>
        <strain evidence="2 5">DSM 17797</strain>
    </source>
</reference>
<keyword evidence="1" id="KW-0812">Transmembrane</keyword>
<keyword evidence="1" id="KW-1133">Transmembrane helix</keyword>
<evidence type="ECO:0008006" key="6">
    <source>
        <dbReference type="Google" id="ProtNLM"/>
    </source>
</evidence>
<name>A0A1M5R945_9FLAO</name>
<dbReference type="EMBL" id="PVUB01000008">
    <property type="protein sequence ID" value="PRZ21643.1"/>
    <property type="molecule type" value="Genomic_DNA"/>
</dbReference>
<evidence type="ECO:0000313" key="5">
    <source>
        <dbReference type="Proteomes" id="UP000237771"/>
    </source>
</evidence>
<dbReference type="Proteomes" id="UP000184384">
    <property type="component" value="Unassembled WGS sequence"/>
</dbReference>
<dbReference type="AlphaFoldDB" id="A0A1M5R945"/>
<feature type="transmembrane region" description="Helical" evidence="1">
    <location>
        <begin position="61"/>
        <end position="77"/>
    </location>
</feature>
<dbReference type="Proteomes" id="UP000237771">
    <property type="component" value="Unassembled WGS sequence"/>
</dbReference>
<dbReference type="OrthoDB" id="1361010at2"/>
<dbReference type="RefSeq" id="WP_072944690.1">
    <property type="nucleotide sequence ID" value="NZ_FQWO01000009.1"/>
</dbReference>
<protein>
    <recommendedName>
        <fullName evidence="6">YhhN-like protein</fullName>
    </recommendedName>
</protein>
<keyword evidence="5" id="KW-1185">Reference proteome</keyword>
<dbReference type="STRING" id="280093.SAMN05443373_10982"/>
<feature type="transmembrane region" description="Helical" evidence="1">
    <location>
        <begin position="36"/>
        <end position="54"/>
    </location>
</feature>
<reference evidence="3" key="2">
    <citation type="submission" date="2016-11" db="EMBL/GenBank/DDBJ databases">
        <authorList>
            <person name="Jaros S."/>
            <person name="Januszkiewicz K."/>
            <person name="Wedrychowicz H."/>
        </authorList>
    </citation>
    <scope>NUCLEOTIDE SEQUENCE [LARGE SCALE GENOMIC DNA]</scope>
    <source>
        <strain evidence="3">DSM 19729</strain>
    </source>
</reference>
<feature type="transmembrane region" description="Helical" evidence="1">
    <location>
        <begin position="170"/>
        <end position="193"/>
    </location>
</feature>
<keyword evidence="1" id="KW-0472">Membrane</keyword>
<feature type="transmembrane region" description="Helical" evidence="1">
    <location>
        <begin position="140"/>
        <end position="158"/>
    </location>
</feature>
<feature type="transmembrane region" description="Helical" evidence="1">
    <location>
        <begin position="110"/>
        <end position="128"/>
    </location>
</feature>
<feature type="transmembrane region" description="Helical" evidence="1">
    <location>
        <begin position="12"/>
        <end position="30"/>
    </location>
</feature>
<proteinExistence type="predicted"/>
<evidence type="ECO:0000313" key="3">
    <source>
        <dbReference type="EMBL" id="SHH22343.1"/>
    </source>
</evidence>
<evidence type="ECO:0000313" key="4">
    <source>
        <dbReference type="Proteomes" id="UP000184384"/>
    </source>
</evidence>
<feature type="transmembrane region" description="Helical" evidence="1">
    <location>
        <begin position="83"/>
        <end position="103"/>
    </location>
</feature>
<feature type="transmembrane region" description="Helical" evidence="1">
    <location>
        <begin position="199"/>
        <end position="217"/>
    </location>
</feature>
<reference evidence="4" key="1">
    <citation type="submission" date="2016-11" db="EMBL/GenBank/DDBJ databases">
        <authorList>
            <person name="Varghese N."/>
            <person name="Submissions S."/>
        </authorList>
    </citation>
    <scope>NUCLEOTIDE SEQUENCE [LARGE SCALE GENOMIC DNA]</scope>
    <source>
        <strain evidence="4">DSM 19729</strain>
    </source>
</reference>
<organism evidence="3 4">
    <name type="scientific">Flavobacterium granuli</name>
    <dbReference type="NCBI Taxonomy" id="280093"/>
    <lineage>
        <taxon>Bacteria</taxon>
        <taxon>Pseudomonadati</taxon>
        <taxon>Bacteroidota</taxon>
        <taxon>Flavobacteriia</taxon>
        <taxon>Flavobacteriales</taxon>
        <taxon>Flavobacteriaceae</taxon>
        <taxon>Flavobacterium</taxon>
    </lineage>
</organism>
<evidence type="ECO:0000256" key="1">
    <source>
        <dbReference type="SAM" id="Phobius"/>
    </source>
</evidence>
<evidence type="ECO:0000313" key="2">
    <source>
        <dbReference type="EMBL" id="PRZ21643.1"/>
    </source>
</evidence>
<accession>A0A1M5R945</accession>
<gene>
    <name evidence="2" type="ORF">BC624_10883</name>
    <name evidence="3" type="ORF">SAMN05443373_10982</name>
</gene>
<dbReference type="EMBL" id="FQWO01000009">
    <property type="protein sequence ID" value="SHH22343.1"/>
    <property type="molecule type" value="Genomic_DNA"/>
</dbReference>
<sequence>MVIKDKTNLGKWLTAMFFIIVAVELTAEFFSSRELVFIFKPLLSIGVMVLYWNASRVRESMFFLVLCLSLITNLFFIPNTESFLFIGLIVFLVHRIFLIAYVVRLIKLKDFIPLFIAIVPFLFVFFYLLSISNGIQQESYWVLIIQNILISIIGGLALSEYVMNYNRMNFWLLIFGLLSVTQYFIVFIEKYYLSNLAPIAFRPLAMVLNAAVYYAFYRFVVDAEKANANEEVVLNDN</sequence>